<sequence>MGLLDKLRAKYDIYKLEQRYTQRNKRTTFCSNAIYVDGEYQYQPSPTSMKSSTSSFGSSNSKTGSNRKSRIIF</sequence>
<feature type="compositionally biased region" description="Low complexity" evidence="1">
    <location>
        <begin position="44"/>
        <end position="64"/>
    </location>
</feature>
<reference evidence="2" key="2">
    <citation type="journal article" date="2022" name="Microb. Genom.">
        <title>A chromosome-scale genome assembly of the tomato pathogen Cladosporium fulvum reveals a compartmentalized genome architecture and the presence of a dispensable chromosome.</title>
        <authorList>
            <person name="Zaccaron A.Z."/>
            <person name="Chen L.H."/>
            <person name="Samaras A."/>
            <person name="Stergiopoulos I."/>
        </authorList>
    </citation>
    <scope>NUCLEOTIDE SEQUENCE</scope>
    <source>
        <strain evidence="2">Race5_Kim</strain>
    </source>
</reference>
<reference evidence="2" key="1">
    <citation type="submission" date="2021-12" db="EMBL/GenBank/DDBJ databases">
        <authorList>
            <person name="Zaccaron A."/>
            <person name="Stergiopoulos I."/>
        </authorList>
    </citation>
    <scope>NUCLEOTIDE SEQUENCE</scope>
    <source>
        <strain evidence="2">Race5_Kim</strain>
    </source>
</reference>
<evidence type="ECO:0000313" key="2">
    <source>
        <dbReference type="EMBL" id="UJO21628.1"/>
    </source>
</evidence>
<proteinExistence type="predicted"/>
<gene>
    <name evidence="2" type="ORF">CLAFUR5_08969</name>
</gene>
<dbReference type="GeneID" id="71988847"/>
<name>A0A9Q8PFP0_PASFU</name>
<protein>
    <submittedName>
        <fullName evidence="2">Uncharacterized protein</fullName>
    </submittedName>
</protein>
<dbReference type="EMBL" id="CP090171">
    <property type="protein sequence ID" value="UJO21628.1"/>
    <property type="molecule type" value="Genomic_DNA"/>
</dbReference>
<evidence type="ECO:0000313" key="3">
    <source>
        <dbReference type="Proteomes" id="UP000756132"/>
    </source>
</evidence>
<dbReference type="Proteomes" id="UP000756132">
    <property type="component" value="Chromosome 9"/>
</dbReference>
<dbReference type="AlphaFoldDB" id="A0A9Q8PFP0"/>
<feature type="region of interest" description="Disordered" evidence="1">
    <location>
        <begin position="43"/>
        <end position="73"/>
    </location>
</feature>
<dbReference type="RefSeq" id="XP_047765994.1">
    <property type="nucleotide sequence ID" value="XM_047908117.1"/>
</dbReference>
<dbReference type="KEGG" id="ffu:CLAFUR5_08969"/>
<evidence type="ECO:0000256" key="1">
    <source>
        <dbReference type="SAM" id="MobiDB-lite"/>
    </source>
</evidence>
<organism evidence="2 3">
    <name type="scientific">Passalora fulva</name>
    <name type="common">Tomato leaf mold</name>
    <name type="synonym">Cladosporium fulvum</name>
    <dbReference type="NCBI Taxonomy" id="5499"/>
    <lineage>
        <taxon>Eukaryota</taxon>
        <taxon>Fungi</taxon>
        <taxon>Dikarya</taxon>
        <taxon>Ascomycota</taxon>
        <taxon>Pezizomycotina</taxon>
        <taxon>Dothideomycetes</taxon>
        <taxon>Dothideomycetidae</taxon>
        <taxon>Mycosphaerellales</taxon>
        <taxon>Mycosphaerellaceae</taxon>
        <taxon>Fulvia</taxon>
    </lineage>
</organism>
<accession>A0A9Q8PFP0</accession>
<dbReference type="OrthoDB" id="5285218at2759"/>
<keyword evidence="3" id="KW-1185">Reference proteome</keyword>